<gene>
    <name evidence="1" type="ORF">An16g07070</name>
</gene>
<dbReference type="RefSeq" id="XP_059606773.1">
    <property type="nucleotide sequence ID" value="XM_059745260.1"/>
</dbReference>
<accession>A0AAJ8BZX2</accession>
<dbReference type="KEGG" id="ang:An16g07070"/>
<proteinExistence type="predicted"/>
<protein>
    <submittedName>
        <fullName evidence="1">Uncharacterized protein</fullName>
    </submittedName>
</protein>
<sequence>MASSNAENQDEAWPFSLSWLDHTVSDYLLRTVCSFPHESGSVSGSQQRVVERADFGRLKGGAENMGNGRGVDIISSRLGGDDSYCSADGFLEDSDITDARLDKLLSRVMGLSCWLCSYVSARPTLGDGCESRVGLTDPRNVSV</sequence>
<dbReference type="AlphaFoldDB" id="A0AAJ8BZX2"/>
<reference evidence="1" key="2">
    <citation type="submission" date="2025-08" db="UniProtKB">
        <authorList>
            <consortium name="RefSeq"/>
        </authorList>
    </citation>
    <scope>IDENTIFICATION</scope>
</reference>
<dbReference type="VEuPathDB" id="FungiDB:An16g07070"/>
<name>A0AAJ8BZX2_ASPNG</name>
<evidence type="ECO:0000313" key="1">
    <source>
        <dbReference type="RefSeq" id="XP_059606773.1"/>
    </source>
</evidence>
<reference evidence="1" key="1">
    <citation type="submission" date="2025-02" db="EMBL/GenBank/DDBJ databases">
        <authorList>
            <consortium name="NCBI Genome Project"/>
        </authorList>
    </citation>
    <scope>NUCLEOTIDE SEQUENCE</scope>
</reference>
<dbReference type="GeneID" id="84593494"/>
<organism evidence="1">
    <name type="scientific">Aspergillus niger</name>
    <dbReference type="NCBI Taxonomy" id="5061"/>
    <lineage>
        <taxon>Eukaryota</taxon>
        <taxon>Fungi</taxon>
        <taxon>Dikarya</taxon>
        <taxon>Ascomycota</taxon>
        <taxon>Pezizomycotina</taxon>
        <taxon>Eurotiomycetes</taxon>
        <taxon>Eurotiomycetidae</taxon>
        <taxon>Eurotiales</taxon>
        <taxon>Aspergillaceae</taxon>
        <taxon>Aspergillus</taxon>
        <taxon>Aspergillus subgen. Circumdati</taxon>
    </lineage>
</organism>